<accession>A0A0D6PCD7</accession>
<proteinExistence type="predicted"/>
<sequence>MSLKNYKQAQEFLAGTQRAAQDAEQIVRAEAEKLANCGQIYPIKTIENGHQVTRYIGDSAATFQQFTLPGRKFTIDNPRRGGGK</sequence>
<protein>
    <submittedName>
        <fullName evidence="1">Uncharacterized protein</fullName>
    </submittedName>
</protein>
<evidence type="ECO:0000313" key="2">
    <source>
        <dbReference type="Proteomes" id="UP000032668"/>
    </source>
</evidence>
<organism evidence="1 2">
    <name type="scientific">Acidocella aminolytica 101 = DSM 11237</name>
    <dbReference type="NCBI Taxonomy" id="1120923"/>
    <lineage>
        <taxon>Bacteria</taxon>
        <taxon>Pseudomonadati</taxon>
        <taxon>Pseudomonadota</taxon>
        <taxon>Alphaproteobacteria</taxon>
        <taxon>Acetobacterales</taxon>
        <taxon>Acidocellaceae</taxon>
        <taxon>Acidocella</taxon>
    </lineage>
</organism>
<comment type="caution">
    <text evidence="1">The sequence shown here is derived from an EMBL/GenBank/DDBJ whole genome shotgun (WGS) entry which is preliminary data.</text>
</comment>
<dbReference type="STRING" id="1120923.SAMN02746095_03039"/>
<gene>
    <name evidence="1" type="ORF">Aam_015_031</name>
</gene>
<evidence type="ECO:0000313" key="1">
    <source>
        <dbReference type="EMBL" id="GAN79021.1"/>
    </source>
</evidence>
<dbReference type="AlphaFoldDB" id="A0A0D6PCD7"/>
<reference evidence="1 2" key="1">
    <citation type="submission" date="2012-11" db="EMBL/GenBank/DDBJ databases">
        <title>Whole genome sequence of Acidocella aminolytica 101 = DSM 11237.</title>
        <authorList>
            <person name="Azuma Y."/>
            <person name="Higashiura N."/>
            <person name="Hirakawa H."/>
            <person name="Matsushita K."/>
        </authorList>
    </citation>
    <scope>NUCLEOTIDE SEQUENCE [LARGE SCALE GENOMIC DNA]</scope>
    <source>
        <strain evidence="2">101 / DSM 11237</strain>
    </source>
</reference>
<keyword evidence="2" id="KW-1185">Reference proteome</keyword>
<dbReference type="Proteomes" id="UP000032668">
    <property type="component" value="Unassembled WGS sequence"/>
</dbReference>
<name>A0A0D6PCD7_9PROT</name>
<dbReference type="EMBL" id="BANC01000015">
    <property type="protein sequence ID" value="GAN79021.1"/>
    <property type="molecule type" value="Genomic_DNA"/>
</dbReference>